<organism evidence="2 3">
    <name type="scientific">Rhodococcus pyridinivorans KG-16</name>
    <dbReference type="NCBI Taxonomy" id="1441730"/>
    <lineage>
        <taxon>Bacteria</taxon>
        <taxon>Bacillati</taxon>
        <taxon>Actinomycetota</taxon>
        <taxon>Actinomycetes</taxon>
        <taxon>Mycobacteriales</taxon>
        <taxon>Nocardiaceae</taxon>
        <taxon>Rhodococcus</taxon>
    </lineage>
</organism>
<feature type="compositionally biased region" description="Low complexity" evidence="1">
    <location>
        <begin position="68"/>
        <end position="88"/>
    </location>
</feature>
<evidence type="ECO:0000256" key="1">
    <source>
        <dbReference type="SAM" id="MobiDB-lite"/>
    </source>
</evidence>
<evidence type="ECO:0000313" key="2">
    <source>
        <dbReference type="EMBL" id="KSZ59015.1"/>
    </source>
</evidence>
<name>A0A0V9ULZ0_9NOCA</name>
<sequence>MSTPTFRVPLVGKPLGAADRLACARGAGGSVSVGRAADGDAVTVTVDGDGLAATPLSDPGSDERVRTTTRAATAATTATSRAPPTSHGHFGRRGGVGVGQGGGGAP</sequence>
<accession>A0A0V9ULZ0</accession>
<comment type="caution">
    <text evidence="2">The sequence shown here is derived from an EMBL/GenBank/DDBJ whole genome shotgun (WGS) entry which is preliminary data.</text>
</comment>
<evidence type="ECO:0000313" key="3">
    <source>
        <dbReference type="Proteomes" id="UP000053060"/>
    </source>
</evidence>
<reference evidence="2 3" key="2">
    <citation type="journal article" date="2016" name="Genome Announc.">
        <title>Draft Genome Sequence of a Versatile Hydrocarbon-Degrading Bacterium, Rhodococcus pyridinivorans Strain KG-16, Collected from Oil Fields in India.</title>
        <authorList>
            <person name="Aggarwal R.K."/>
            <person name="Dawar C."/>
            <person name="Phanindranath R."/>
            <person name="Mutnuri L."/>
            <person name="Dayal A.M."/>
        </authorList>
    </citation>
    <scope>NUCLEOTIDE SEQUENCE [LARGE SCALE GENOMIC DNA]</scope>
    <source>
        <strain evidence="2 3">KG-16</strain>
    </source>
</reference>
<feature type="compositionally biased region" description="Gly residues" evidence="1">
    <location>
        <begin position="93"/>
        <end position="106"/>
    </location>
</feature>
<protein>
    <submittedName>
        <fullName evidence="2">Uncharacterized protein</fullName>
    </submittedName>
</protein>
<dbReference type="Proteomes" id="UP000053060">
    <property type="component" value="Unassembled WGS sequence"/>
</dbReference>
<dbReference type="AlphaFoldDB" id="A0A0V9ULZ0"/>
<feature type="region of interest" description="Disordered" evidence="1">
    <location>
        <begin position="52"/>
        <end position="106"/>
    </location>
</feature>
<reference evidence="3" key="1">
    <citation type="submission" date="2015-01" db="EMBL/GenBank/DDBJ databases">
        <title>Draft genome sequence of Rhodococcus pyridinivorans strain KG-16, a hydrocarbon-degrading bacterium.</title>
        <authorList>
            <person name="Aggarwal R.K."/>
            <person name="Dawar C."/>
        </authorList>
    </citation>
    <scope>NUCLEOTIDE SEQUENCE [LARGE SCALE GENOMIC DNA]</scope>
    <source>
        <strain evidence="3">KG-16</strain>
    </source>
</reference>
<proteinExistence type="predicted"/>
<gene>
    <name evidence="2" type="ORF">Z045_10470</name>
</gene>
<dbReference type="EMBL" id="AZXY01000004">
    <property type="protein sequence ID" value="KSZ59015.1"/>
    <property type="molecule type" value="Genomic_DNA"/>
</dbReference>